<proteinExistence type="predicted"/>
<feature type="domain" description="EF-hand" evidence="3">
    <location>
        <begin position="80"/>
        <end position="96"/>
    </location>
</feature>
<feature type="domain" description="EF-hand" evidence="3">
    <location>
        <begin position="109"/>
        <end position="125"/>
    </location>
</feature>
<dbReference type="SUPFAM" id="SSF47473">
    <property type="entry name" value="EF-hand"/>
    <property type="match status" value="1"/>
</dbReference>
<reference evidence="4" key="2">
    <citation type="submission" date="2020-09" db="EMBL/GenBank/DDBJ databases">
        <authorList>
            <person name="Sun Q."/>
            <person name="Kim S."/>
        </authorList>
    </citation>
    <scope>NUCLEOTIDE SEQUENCE</scope>
    <source>
        <strain evidence="4">KCTC 12870</strain>
    </source>
</reference>
<feature type="region of interest" description="Disordered" evidence="1">
    <location>
        <begin position="32"/>
        <end position="104"/>
    </location>
</feature>
<dbReference type="Gene3D" id="1.10.238.10">
    <property type="entry name" value="EF-hand"/>
    <property type="match status" value="2"/>
</dbReference>
<feature type="compositionally biased region" description="Basic and acidic residues" evidence="1">
    <location>
        <begin position="69"/>
        <end position="104"/>
    </location>
</feature>
<feature type="region of interest" description="Disordered" evidence="1">
    <location>
        <begin position="145"/>
        <end position="203"/>
    </location>
</feature>
<evidence type="ECO:0000256" key="2">
    <source>
        <dbReference type="SAM" id="SignalP"/>
    </source>
</evidence>
<evidence type="ECO:0000313" key="4">
    <source>
        <dbReference type="EMBL" id="GHC01892.1"/>
    </source>
</evidence>
<organism evidence="4 5">
    <name type="scientific">Cerasicoccus arenae</name>
    <dbReference type="NCBI Taxonomy" id="424488"/>
    <lineage>
        <taxon>Bacteria</taxon>
        <taxon>Pseudomonadati</taxon>
        <taxon>Verrucomicrobiota</taxon>
        <taxon>Opitutia</taxon>
        <taxon>Puniceicoccales</taxon>
        <taxon>Cerasicoccaceae</taxon>
        <taxon>Cerasicoccus</taxon>
    </lineage>
</organism>
<name>A0A8J3DFU5_9BACT</name>
<comment type="caution">
    <text evidence="4">The sequence shown here is derived from an EMBL/GenBank/DDBJ whole genome shotgun (WGS) entry which is preliminary data.</text>
</comment>
<dbReference type="GO" id="GO:0005509">
    <property type="term" value="F:calcium ion binding"/>
    <property type="evidence" value="ECO:0007669"/>
    <property type="project" value="InterPro"/>
</dbReference>
<feature type="signal peptide" evidence="2">
    <location>
        <begin position="1"/>
        <end position="27"/>
    </location>
</feature>
<feature type="chain" id="PRO_5035176818" description="EF-hand domain-containing protein" evidence="2">
    <location>
        <begin position="28"/>
        <end position="203"/>
    </location>
</feature>
<evidence type="ECO:0000256" key="1">
    <source>
        <dbReference type="SAM" id="MobiDB-lite"/>
    </source>
</evidence>
<sequence length="203" mass="22204">MFNSINTMKSIQYLFLSFLLTTGLAYAESAAMGDGEGDTNQQTDGQRPPNAEGHRAKGPPADGQRPKGPRPDNRPSKEEILAKFDVDGDGKLNESEKKAAKEARQEQMVLRRFDADGDGQLSSEERAQADAFRAEREAKMLAKFDTDGDGILSDEERQAARQKMSRKVKDGQAERQGPNDRRQGPPRSDELPAGAPPPPPPGE</sequence>
<dbReference type="InterPro" id="IPR002048">
    <property type="entry name" value="EF_hand_dom"/>
</dbReference>
<dbReference type="AlphaFoldDB" id="A0A8J3DFU5"/>
<accession>A0A8J3DFU5</accession>
<feature type="compositionally biased region" description="Pro residues" evidence="1">
    <location>
        <begin position="194"/>
        <end position="203"/>
    </location>
</feature>
<dbReference type="EMBL" id="BMXG01000010">
    <property type="protein sequence ID" value="GHC01892.1"/>
    <property type="molecule type" value="Genomic_DNA"/>
</dbReference>
<reference evidence="4" key="1">
    <citation type="journal article" date="2014" name="Int. J. Syst. Evol. Microbiol.">
        <title>Complete genome sequence of Corynebacterium casei LMG S-19264T (=DSM 44701T), isolated from a smear-ripened cheese.</title>
        <authorList>
            <consortium name="US DOE Joint Genome Institute (JGI-PGF)"/>
            <person name="Walter F."/>
            <person name="Albersmeier A."/>
            <person name="Kalinowski J."/>
            <person name="Ruckert C."/>
        </authorList>
    </citation>
    <scope>NUCLEOTIDE SEQUENCE</scope>
    <source>
        <strain evidence="4">KCTC 12870</strain>
    </source>
</reference>
<gene>
    <name evidence="4" type="ORF">GCM10007047_17920</name>
</gene>
<dbReference type="Proteomes" id="UP000642829">
    <property type="component" value="Unassembled WGS sequence"/>
</dbReference>
<feature type="compositionally biased region" description="Basic and acidic residues" evidence="1">
    <location>
        <begin position="167"/>
        <end position="190"/>
    </location>
</feature>
<dbReference type="InterPro" id="IPR011992">
    <property type="entry name" value="EF-hand-dom_pair"/>
</dbReference>
<dbReference type="Pfam" id="PF13202">
    <property type="entry name" value="EF-hand_5"/>
    <property type="match status" value="3"/>
</dbReference>
<protein>
    <recommendedName>
        <fullName evidence="3">EF-hand domain-containing protein</fullName>
    </recommendedName>
</protein>
<evidence type="ECO:0000259" key="3">
    <source>
        <dbReference type="Pfam" id="PF13202"/>
    </source>
</evidence>
<keyword evidence="5" id="KW-1185">Reference proteome</keyword>
<evidence type="ECO:0000313" key="5">
    <source>
        <dbReference type="Proteomes" id="UP000642829"/>
    </source>
</evidence>
<keyword evidence="2" id="KW-0732">Signal</keyword>
<feature type="domain" description="EF-hand" evidence="3">
    <location>
        <begin position="140"/>
        <end position="156"/>
    </location>
</feature>